<evidence type="ECO:0000256" key="1">
    <source>
        <dbReference type="SAM" id="SignalP"/>
    </source>
</evidence>
<dbReference type="Gene3D" id="1.10.150.280">
    <property type="entry name" value="AF1531-like domain"/>
    <property type="match status" value="1"/>
</dbReference>
<dbReference type="PANTHER" id="PTHR21180:SF32">
    <property type="entry name" value="ENDONUCLEASE_EXONUCLEASE_PHOSPHATASE FAMILY DOMAIN-CONTAINING PROTEIN 1"/>
    <property type="match status" value="1"/>
</dbReference>
<dbReference type="Pfam" id="PF12836">
    <property type="entry name" value="HHH_3"/>
    <property type="match status" value="1"/>
</dbReference>
<gene>
    <name evidence="2" type="ORF">NNL38_11260</name>
</gene>
<dbReference type="SUPFAM" id="SSF47781">
    <property type="entry name" value="RuvA domain 2-like"/>
    <property type="match status" value="1"/>
</dbReference>
<keyword evidence="3" id="KW-1185">Reference proteome</keyword>
<dbReference type="Proteomes" id="UP001057998">
    <property type="component" value="Chromosome 1"/>
</dbReference>
<sequence>MKTLIQSLMLTLTLCLSPLALADQDPHEGITITVNINTANAEELDNLLIGIGPDKAAKIIAYRETHGKFSSAEDLAKVKGIGVATVEKNRARILL</sequence>
<dbReference type="GO" id="GO:0003677">
    <property type="term" value="F:DNA binding"/>
    <property type="evidence" value="ECO:0007669"/>
    <property type="project" value="UniProtKB-KW"/>
</dbReference>
<feature type="chain" id="PRO_5045267930" evidence="1">
    <location>
        <begin position="23"/>
        <end position="95"/>
    </location>
</feature>
<feature type="signal peptide" evidence="1">
    <location>
        <begin position="1"/>
        <end position="22"/>
    </location>
</feature>
<dbReference type="InterPro" id="IPR010994">
    <property type="entry name" value="RuvA_2-like"/>
</dbReference>
<evidence type="ECO:0000313" key="3">
    <source>
        <dbReference type="Proteomes" id="UP001057998"/>
    </source>
</evidence>
<dbReference type="RefSeq" id="WP_255388133.1">
    <property type="nucleotide sequence ID" value="NZ_CP101508.1"/>
</dbReference>
<dbReference type="InterPro" id="IPR051675">
    <property type="entry name" value="Endo/Exo/Phosphatase_dom_1"/>
</dbReference>
<dbReference type="NCBIfam" id="TIGR00426">
    <property type="entry name" value="competence protein ComEA helix-hairpin-helix repeat region"/>
    <property type="match status" value="1"/>
</dbReference>
<evidence type="ECO:0000313" key="2">
    <source>
        <dbReference type="EMBL" id="UTV26923.1"/>
    </source>
</evidence>
<dbReference type="InterPro" id="IPR004509">
    <property type="entry name" value="Competence_ComEA_HhH"/>
</dbReference>
<protein>
    <submittedName>
        <fullName evidence="2">ComEA family DNA-binding protein</fullName>
    </submittedName>
</protein>
<organism evidence="2 3">
    <name type="scientific">Photobacterium atrarenae</name>
    <dbReference type="NCBI Taxonomy" id="865757"/>
    <lineage>
        <taxon>Bacteria</taxon>
        <taxon>Pseudomonadati</taxon>
        <taxon>Pseudomonadota</taxon>
        <taxon>Gammaproteobacteria</taxon>
        <taxon>Vibrionales</taxon>
        <taxon>Vibrionaceae</taxon>
        <taxon>Photobacterium</taxon>
    </lineage>
</organism>
<reference evidence="2" key="1">
    <citation type="submission" date="2022-07" db="EMBL/GenBank/DDBJ databases">
        <title>Genome sequencing of Photobacterium atrarenae GJH2-4.</title>
        <authorList>
            <person name="Park S.-J."/>
        </authorList>
    </citation>
    <scope>NUCLEOTIDE SEQUENCE</scope>
    <source>
        <strain evidence="2">GJH2-4</strain>
    </source>
</reference>
<keyword evidence="2" id="KW-0238">DNA-binding</keyword>
<proteinExistence type="predicted"/>
<dbReference type="EMBL" id="CP101508">
    <property type="protein sequence ID" value="UTV26923.1"/>
    <property type="molecule type" value="Genomic_DNA"/>
</dbReference>
<keyword evidence="1" id="KW-0732">Signal</keyword>
<name>A0ABY5GEV6_9GAMM</name>
<accession>A0ABY5GEV6</accession>
<dbReference type="PANTHER" id="PTHR21180">
    <property type="entry name" value="ENDONUCLEASE/EXONUCLEASE/PHOSPHATASE FAMILY DOMAIN-CONTAINING PROTEIN 1"/>
    <property type="match status" value="1"/>
</dbReference>